<dbReference type="PIRSF" id="PIRSF003230">
    <property type="entry name" value="YbgC"/>
    <property type="match status" value="1"/>
</dbReference>
<dbReference type="Gene3D" id="3.10.129.10">
    <property type="entry name" value="Hotdog Thioesterase"/>
    <property type="match status" value="1"/>
</dbReference>
<protein>
    <submittedName>
        <fullName evidence="4">Thioesterase</fullName>
        <ecNumber evidence="4">3.1.2.-</ecNumber>
    </submittedName>
</protein>
<dbReference type="Proteomes" id="UP000027395">
    <property type="component" value="Chromosome"/>
</dbReference>
<dbReference type="EC" id="3.1.2.-" evidence="4"/>
<organism evidence="4 5">
    <name type="scientific">Planktothrix agardhii (strain NIVA-CYA 126/8)</name>
    <dbReference type="NCBI Taxonomy" id="388467"/>
    <lineage>
        <taxon>Bacteria</taxon>
        <taxon>Bacillati</taxon>
        <taxon>Cyanobacteriota</taxon>
        <taxon>Cyanophyceae</taxon>
        <taxon>Oscillatoriophycideae</taxon>
        <taxon>Oscillatoriales</taxon>
        <taxon>Microcoleaceae</taxon>
        <taxon>Planktothrix</taxon>
    </lineage>
</organism>
<reference evidence="4 5" key="1">
    <citation type="journal article" date="2014" name="Appl. Environ. Microbiol.">
        <title>Elucidation of insertion elements encoded on plasmids and in vitro construction of shuttle vectors from the toxic cyanobacterium Planktothrix.</title>
        <authorList>
            <person name="Christiansen G."/>
            <person name="Goesmann A."/>
            <person name="Kurmayer R."/>
        </authorList>
    </citation>
    <scope>NUCLEOTIDE SEQUENCE [LARGE SCALE GENOMIC DNA]</scope>
    <source>
        <strain evidence="4 5">NIVA-CYA 126/8</strain>
    </source>
</reference>
<keyword evidence="2 4" id="KW-0378">Hydrolase</keyword>
<dbReference type="InterPro" id="IPR006683">
    <property type="entry name" value="Thioestr_dom"/>
</dbReference>
<dbReference type="SUPFAM" id="SSF54637">
    <property type="entry name" value="Thioesterase/thiol ester dehydrase-isomerase"/>
    <property type="match status" value="1"/>
</dbReference>
<sequence>MLRSKSICKVFETNPVPQSPCSTDTLRSTPWFDYVVRVSPHHTDYGGIVWHGTYISWMEEARVERLRLAGLEYHTLVEMGCELPVIELNIRYHKPVKMGMQVVVKSRVLLTKGVRIPWEYRIESLDGQSHYLSAQVTLVPIDGQTGKIMRRLPPVLQTSLAQMLGTSTL</sequence>
<gene>
    <name evidence="4" type="ORF">A19Y_2297</name>
</gene>
<evidence type="ECO:0000256" key="1">
    <source>
        <dbReference type="ARBA" id="ARBA00005953"/>
    </source>
</evidence>
<dbReference type="PROSITE" id="PS01328">
    <property type="entry name" value="4HBCOA_THIOESTERASE"/>
    <property type="match status" value="1"/>
</dbReference>
<dbReference type="PATRIC" id="fig|388467.6.peg.2243"/>
<feature type="domain" description="Thioesterase" evidence="3">
    <location>
        <begin position="46"/>
        <end position="128"/>
    </location>
</feature>
<proteinExistence type="inferred from homology"/>
<evidence type="ECO:0000313" key="4">
    <source>
        <dbReference type="EMBL" id="KEI67228.1"/>
    </source>
</evidence>
<dbReference type="STRING" id="388467.A19Y_2297"/>
<evidence type="ECO:0000256" key="2">
    <source>
        <dbReference type="ARBA" id="ARBA00022801"/>
    </source>
</evidence>
<dbReference type="Pfam" id="PF03061">
    <property type="entry name" value="4HBT"/>
    <property type="match status" value="1"/>
</dbReference>
<dbReference type="RefSeq" id="WP_042154268.1">
    <property type="nucleotide sequence ID" value="NZ_CM002803.1"/>
</dbReference>
<dbReference type="InterPro" id="IPR008272">
    <property type="entry name" value="HB-CoA_thioesterase_AS"/>
</dbReference>
<dbReference type="eggNOG" id="COG0824">
    <property type="taxonomic scope" value="Bacteria"/>
</dbReference>
<dbReference type="InterPro" id="IPR006684">
    <property type="entry name" value="YbgC/YbaW"/>
</dbReference>
<dbReference type="PANTHER" id="PTHR31793">
    <property type="entry name" value="4-HYDROXYBENZOYL-COA THIOESTERASE FAMILY MEMBER"/>
    <property type="match status" value="1"/>
</dbReference>
<dbReference type="AlphaFoldDB" id="A0A073CHP4"/>
<name>A0A073CHP4_PLAA1</name>
<dbReference type="HOGENOM" id="CLU_101141_3_1_3"/>
<dbReference type="InterPro" id="IPR050563">
    <property type="entry name" value="4-hydroxybenzoyl-CoA_TE"/>
</dbReference>
<dbReference type="GO" id="GO:0047617">
    <property type="term" value="F:fatty acyl-CoA hydrolase activity"/>
    <property type="evidence" value="ECO:0007669"/>
    <property type="project" value="TreeGrafter"/>
</dbReference>
<dbReference type="InterPro" id="IPR029069">
    <property type="entry name" value="HotDog_dom_sf"/>
</dbReference>
<accession>A0A073CHP4</accession>
<keyword evidence="5" id="KW-1185">Reference proteome</keyword>
<evidence type="ECO:0000259" key="3">
    <source>
        <dbReference type="Pfam" id="PF03061"/>
    </source>
</evidence>
<evidence type="ECO:0000313" key="5">
    <source>
        <dbReference type="Proteomes" id="UP000027395"/>
    </source>
</evidence>
<dbReference type="PANTHER" id="PTHR31793:SF37">
    <property type="entry name" value="ACYL-COA THIOESTER HYDROLASE YBGC"/>
    <property type="match status" value="1"/>
</dbReference>
<dbReference type="CDD" id="cd00586">
    <property type="entry name" value="4HBT"/>
    <property type="match status" value="1"/>
</dbReference>
<comment type="similarity">
    <text evidence="1">Belongs to the 4-hydroxybenzoyl-CoA thioesterase family.</text>
</comment>
<dbReference type="EMBL" id="CM002803">
    <property type="protein sequence ID" value="KEI67228.1"/>
    <property type="molecule type" value="Genomic_DNA"/>
</dbReference>